<comment type="caution">
    <text evidence="11">The sequence shown here is derived from an EMBL/GenBank/DDBJ whole genome shotgun (WGS) entry which is preliminary data.</text>
</comment>
<evidence type="ECO:0000313" key="12">
    <source>
        <dbReference type="Proteomes" id="UP000243650"/>
    </source>
</evidence>
<evidence type="ECO:0000256" key="8">
    <source>
        <dbReference type="SAM" id="Phobius"/>
    </source>
</evidence>
<dbReference type="Proteomes" id="UP000243650">
    <property type="component" value="Unassembled WGS sequence"/>
</dbReference>
<dbReference type="OrthoDB" id="9804712at2"/>
<gene>
    <name evidence="11" type="ORF">C6I21_15785</name>
</gene>
<dbReference type="Gene3D" id="1.10.287.950">
    <property type="entry name" value="Methyl-accepting chemotaxis protein"/>
    <property type="match status" value="1"/>
</dbReference>
<keyword evidence="3 8" id="KW-0472">Membrane</keyword>
<evidence type="ECO:0000256" key="5">
    <source>
        <dbReference type="ARBA" id="ARBA00029447"/>
    </source>
</evidence>
<comment type="subcellular location">
    <subcellularLocation>
        <location evidence="1">Cell membrane</location>
    </subcellularLocation>
</comment>
<dbReference type="GO" id="GO:0005886">
    <property type="term" value="C:plasma membrane"/>
    <property type="evidence" value="ECO:0007669"/>
    <property type="project" value="UniProtKB-SubCell"/>
</dbReference>
<evidence type="ECO:0000259" key="10">
    <source>
        <dbReference type="PROSITE" id="PS50885"/>
    </source>
</evidence>
<evidence type="ECO:0000259" key="9">
    <source>
        <dbReference type="PROSITE" id="PS50111"/>
    </source>
</evidence>
<feature type="transmembrane region" description="Helical" evidence="8">
    <location>
        <begin position="181"/>
        <end position="202"/>
    </location>
</feature>
<dbReference type="GO" id="GO:0006935">
    <property type="term" value="P:chemotaxis"/>
    <property type="evidence" value="ECO:0007669"/>
    <property type="project" value="UniProtKB-ARBA"/>
</dbReference>
<evidence type="ECO:0000313" key="11">
    <source>
        <dbReference type="EMBL" id="PRO64267.1"/>
    </source>
</evidence>
<dbReference type="Pfam" id="PF00672">
    <property type="entry name" value="HAMP"/>
    <property type="match status" value="1"/>
</dbReference>
<sequence>MNVWRNLALRMKLLVTFGIILLVFVIGMVGSYIALNTVDSEIDALERRAERAVVATDVGSLIRAKYVQIESELRTGEYNEERVAGWNEQLAEYFTALEANLNNEEQEELFREVVQVNDRFDETLMNAESGSATEEDLAELDVLRDDGAMAAVALGESVQEDLLDAGDSANDALASAGMTNIISGIIAALVGGVLIWFISGYLSSSIHRVMRNAGEISGGNLSVDQLPARSNDEIGRLEGYMNDMSSNLRELIGQISDTSQQVAASAEQLNASAEETGRATESITGSIQELSAGAEKQVSAADSLSANIEDVSSGMTQISQSVEQVNEAAQSTSEQAGSGSDVIRDAVRQMTVIDSTTKEAATSVEELDEKSRRIGSIIDLITDVAEQTNLLALNAAIEAARAGEHGRGFAVVADEVRKLAEQSGDSAQQIRTLIEEIQSGVTSSVHAINNGRTSVEQGREYVDSAGNAFESINEAISGVSAQVQEVSAAVQQITASTGDMQSSSRISKETAAQASDNSQSVAASAEEQNASMEEISASAETLSTMAEDLQQAVQKFRL</sequence>
<feature type="domain" description="HAMP" evidence="10">
    <location>
        <begin position="200"/>
        <end position="253"/>
    </location>
</feature>
<dbReference type="InterPro" id="IPR003660">
    <property type="entry name" value="HAMP_dom"/>
</dbReference>
<dbReference type="Gene3D" id="6.10.340.10">
    <property type="match status" value="1"/>
</dbReference>
<dbReference type="EMBL" id="PVNS01000021">
    <property type="protein sequence ID" value="PRO64267.1"/>
    <property type="molecule type" value="Genomic_DNA"/>
</dbReference>
<feature type="domain" description="Methyl-accepting transducer" evidence="9">
    <location>
        <begin position="272"/>
        <end position="508"/>
    </location>
</feature>
<dbReference type="PANTHER" id="PTHR32089:SF112">
    <property type="entry name" value="LYSOZYME-LIKE PROTEIN-RELATED"/>
    <property type="match status" value="1"/>
</dbReference>
<keyword evidence="8" id="KW-1133">Transmembrane helix</keyword>
<comment type="similarity">
    <text evidence="5">Belongs to the methyl-accepting chemotaxis (MCP) protein family.</text>
</comment>
<evidence type="ECO:0000256" key="2">
    <source>
        <dbReference type="ARBA" id="ARBA00022475"/>
    </source>
</evidence>
<evidence type="ECO:0000256" key="4">
    <source>
        <dbReference type="ARBA" id="ARBA00023224"/>
    </source>
</evidence>
<feature type="compositionally biased region" description="Polar residues" evidence="7">
    <location>
        <begin position="497"/>
        <end position="531"/>
    </location>
</feature>
<evidence type="ECO:0000256" key="1">
    <source>
        <dbReference type="ARBA" id="ARBA00004236"/>
    </source>
</evidence>
<dbReference type="CDD" id="cd06225">
    <property type="entry name" value="HAMP"/>
    <property type="match status" value="1"/>
</dbReference>
<proteinExistence type="inferred from homology"/>
<keyword evidence="8" id="KW-0812">Transmembrane</keyword>
<dbReference type="RefSeq" id="WP_105960432.1">
    <property type="nucleotide sequence ID" value="NZ_PVNS01000021.1"/>
</dbReference>
<dbReference type="Pfam" id="PF00015">
    <property type="entry name" value="MCPsignal"/>
    <property type="match status" value="1"/>
</dbReference>
<protein>
    <submittedName>
        <fullName evidence="11">Methyl-accepting chemotaxis protein</fullName>
    </submittedName>
</protein>
<reference evidence="11" key="1">
    <citation type="submission" date="2018-03" db="EMBL/GenBank/DDBJ databases">
        <title>Bacillus urumqiensis sp. nov., a moderately haloalkaliphilic bacterium isolated from a salt lake.</title>
        <authorList>
            <person name="Zhao B."/>
            <person name="Liao Z."/>
        </authorList>
    </citation>
    <scope>NUCLEOTIDE SEQUENCE [LARGE SCALE GENOMIC DNA]</scope>
    <source>
        <strain evidence="11">BZ-SZ-XJ18</strain>
    </source>
</reference>
<evidence type="ECO:0000256" key="3">
    <source>
        <dbReference type="ARBA" id="ARBA00023136"/>
    </source>
</evidence>
<dbReference type="SMART" id="SM00304">
    <property type="entry name" value="HAMP"/>
    <property type="match status" value="2"/>
</dbReference>
<accession>A0A2P6MDC2</accession>
<organism evidence="11 12">
    <name type="scientific">Alkalicoccus urumqiensis</name>
    <name type="common">Bacillus urumqiensis</name>
    <dbReference type="NCBI Taxonomy" id="1548213"/>
    <lineage>
        <taxon>Bacteria</taxon>
        <taxon>Bacillati</taxon>
        <taxon>Bacillota</taxon>
        <taxon>Bacilli</taxon>
        <taxon>Bacillales</taxon>
        <taxon>Bacillaceae</taxon>
        <taxon>Alkalicoccus</taxon>
    </lineage>
</organism>
<evidence type="ECO:0000256" key="6">
    <source>
        <dbReference type="PROSITE-ProRule" id="PRU00284"/>
    </source>
</evidence>
<dbReference type="SUPFAM" id="SSF58104">
    <property type="entry name" value="Methyl-accepting chemotaxis protein (MCP) signaling domain"/>
    <property type="match status" value="1"/>
</dbReference>
<keyword evidence="4 6" id="KW-0807">Transducer</keyword>
<dbReference type="PROSITE" id="PS50885">
    <property type="entry name" value="HAMP"/>
    <property type="match status" value="1"/>
</dbReference>
<dbReference type="CDD" id="cd11386">
    <property type="entry name" value="MCP_signal"/>
    <property type="match status" value="1"/>
</dbReference>
<dbReference type="SMART" id="SM00283">
    <property type="entry name" value="MA"/>
    <property type="match status" value="1"/>
</dbReference>
<dbReference type="InterPro" id="IPR004089">
    <property type="entry name" value="MCPsignal_dom"/>
</dbReference>
<dbReference type="PANTHER" id="PTHR32089">
    <property type="entry name" value="METHYL-ACCEPTING CHEMOTAXIS PROTEIN MCPB"/>
    <property type="match status" value="1"/>
</dbReference>
<dbReference type="AlphaFoldDB" id="A0A2P6MDC2"/>
<keyword evidence="2" id="KW-1003">Cell membrane</keyword>
<feature type="region of interest" description="Disordered" evidence="7">
    <location>
        <begin position="497"/>
        <end position="537"/>
    </location>
</feature>
<evidence type="ECO:0000256" key="7">
    <source>
        <dbReference type="SAM" id="MobiDB-lite"/>
    </source>
</evidence>
<dbReference type="FunFam" id="1.10.287.950:FF:000001">
    <property type="entry name" value="Methyl-accepting chemotaxis sensory transducer"/>
    <property type="match status" value="1"/>
</dbReference>
<feature type="transmembrane region" description="Helical" evidence="8">
    <location>
        <begin position="12"/>
        <end position="35"/>
    </location>
</feature>
<name>A0A2P6MDC2_ALKUR</name>
<dbReference type="GO" id="GO:0007165">
    <property type="term" value="P:signal transduction"/>
    <property type="evidence" value="ECO:0007669"/>
    <property type="project" value="UniProtKB-KW"/>
</dbReference>
<keyword evidence="12" id="KW-1185">Reference proteome</keyword>
<dbReference type="PROSITE" id="PS50111">
    <property type="entry name" value="CHEMOTAXIS_TRANSDUC_2"/>
    <property type="match status" value="1"/>
</dbReference>